<proteinExistence type="predicted"/>
<sequence length="182" mass="21432">MAGITETANGEKSQIDFKEITSFIVEELSKRNLLRKGATTYQNTESLLYKYNDLKKSVEDREEEIEEIKTTGLRGKSKSIFKIPEGSHSDYDTIEEDIINGLISDIKKTQLIINRIDRILKKFKSDKYIDIIKLKYFENKTQQDIADYFEKDTTTIWRNNKRLINEIKVYLFPNDVIKELNY</sequence>
<dbReference type="EMBL" id="BK016268">
    <property type="protein sequence ID" value="DAG06283.1"/>
    <property type="molecule type" value="Genomic_DNA"/>
</dbReference>
<reference evidence="1" key="1">
    <citation type="journal article" date="2021" name="Proc. Natl. Acad. Sci. U.S.A.">
        <title>A Catalog of Tens of Thousands of Viruses from Human Metagenomes Reveals Hidden Associations with Chronic Diseases.</title>
        <authorList>
            <person name="Tisza M.J."/>
            <person name="Buck C.B."/>
        </authorList>
    </citation>
    <scope>NUCLEOTIDE SEQUENCE</scope>
    <source>
        <strain evidence="1">CtCYN4</strain>
    </source>
</reference>
<evidence type="ECO:0000313" key="1">
    <source>
        <dbReference type="EMBL" id="DAG06283.1"/>
    </source>
</evidence>
<protein>
    <submittedName>
        <fullName evidence="1">Uncharacterized protein</fullName>
    </submittedName>
</protein>
<organism evidence="1">
    <name type="scientific">Myoviridae sp. ctCYN4</name>
    <dbReference type="NCBI Taxonomy" id="2825051"/>
    <lineage>
        <taxon>Viruses</taxon>
        <taxon>Duplodnaviria</taxon>
        <taxon>Heunggongvirae</taxon>
        <taxon>Uroviricota</taxon>
        <taxon>Caudoviricetes</taxon>
    </lineage>
</organism>
<name>A0A8S5VI47_9CAUD</name>
<accession>A0A8S5VI47</accession>